<dbReference type="Pfam" id="PF22936">
    <property type="entry name" value="Pol_BBD"/>
    <property type="match status" value="1"/>
</dbReference>
<feature type="region of interest" description="Disordered" evidence="4">
    <location>
        <begin position="494"/>
        <end position="537"/>
    </location>
</feature>
<evidence type="ECO:0000313" key="6">
    <source>
        <dbReference type="EMBL" id="GEU45358.1"/>
    </source>
</evidence>
<name>A0A6L2K7J8_TANCI</name>
<dbReference type="GO" id="GO:0008270">
    <property type="term" value="F:zinc ion binding"/>
    <property type="evidence" value="ECO:0007669"/>
    <property type="project" value="UniProtKB-KW"/>
</dbReference>
<feature type="domain" description="CCHC-type" evidence="5">
    <location>
        <begin position="250"/>
        <end position="265"/>
    </location>
</feature>
<feature type="region of interest" description="Disordered" evidence="4">
    <location>
        <begin position="944"/>
        <end position="975"/>
    </location>
</feature>
<dbReference type="InterPro" id="IPR001878">
    <property type="entry name" value="Znf_CCHC"/>
</dbReference>
<comment type="caution">
    <text evidence="6">The sequence shown here is derived from an EMBL/GenBank/DDBJ whole genome shotgun (WGS) entry which is preliminary data.</text>
</comment>
<keyword evidence="1" id="KW-0064">Aspartyl protease</keyword>
<dbReference type="InterPro" id="IPR043502">
    <property type="entry name" value="DNA/RNA_pol_sf"/>
</dbReference>
<dbReference type="EMBL" id="BKCJ010001974">
    <property type="protein sequence ID" value="GEU45358.1"/>
    <property type="molecule type" value="Genomic_DNA"/>
</dbReference>
<sequence>MDSLSTQVVSAAKLPILNPNEFDLWKMRIEQYFLMTDYSLWEVILNKASPAPIRVVEGVLQLVAPTTTEQKLARKNELKAYATLLMALPDKHQLKFNSYKDAKKLMEAIEKRFGGYIETKKVQKTLLKQHYENFIGSSTESLDQIQDRLQKLRNKTDLEEQSLDDLFNSLKIYEAKVKHSSSIGTLTENLAFVSSSNTDSTTESVSAAASVFAVCAKMHVSSLLNVDSLRRNLKANGPTFLGFDMSKVECYNCHKKGHFARKCRSPKDSRRNGAAEPQRRSVPVKTSTSNALVSQCDGVGSYDWSFQVEEEPANYVLMAFSSSSSSSDNELSTTKPEQDLSHTNRPTTPIIEDWVSDSEDESETKGPQIVPSFVQSTEQVKSSRHSVQYVETSIPAATPKPASPKPTSNGKRRNRKACFVCKSLDHLIKDYDYHEKKMAKPTSRNHAHRGNHKHYAPMTHQNPQKHMVFAAVLTQSKPVSITTVRPVSTTIPKTSVTRPKQVKQIVTKPKSPIRRHITRSPSPKNSSSPPRVTAVKAPLGNPQHALKDNGVIDSRCSRHMIGNMSYLSNFEELNGGYIAFGGNLKGGKISGKGKIKIGKLDFDDVYFVKELKFNLFSVSQMCDKKNSVLFTDTECLVLSSDFKLPDESQVLLKVPRENNMNLVRGLPPKFLKMITLVLLVRKASNIEPLDLIEAARTILADSLLPIPFWTEAVNTACYVQNRVLVTKPHNKIIYELLHGRTPSISFMRPFGYPVTILNTLDFLGKFEGKVDEEFLFGYFVHSKAFRVLNSRTRIVQETLHVNFLENKPNVAGSGPTWLFDIDSRIKTMNYQPVTVGNQSNPNAGFQDKFDAEKAGEEIDQQYVLFPVWSSGFTNPYNSDGDAVFDGKEPDFDTKKPESEVIVSPSNKFKDYSDNNINELNAAGTLVLTVGQISLNNTNTFSAAGHSNAAATPTHRKSSSIDSSQLPDDPDMPELEDITYSDDEDDVGAEADFNDLETSITVSPISTIRVHKDHPMTQIIGDLSSATQTRSMTRVAKDQGGLSQMFNDNFHTWFEDLDHPDKVYKVVKALYGLHQAPRAWYETLANYLLENGFQRGKIDQTLFIKRQKGDILLVQIYVDDIIFGATNKDLCKSFEKLIKDKFQMSSIGKLTFFLGLQVKQKKDGIFISHDKYAAEILRKFGLIEGKSASTPINTKKPLLKDPDGEDVDVHTYRSMIGSLMYLTSSRPDIMFAVCACVRFQVTLKASHLHVVKRIFRYLKGKLHLGLWYPKDSPFYLVANPDSDYAGASLDRKSTTGGVNTPRCDEDRLEVMELMVFLLPKVKKVGIRVSAVDLQVSAVRHMLLLLVQKLLLFSLTNWCCSLSAVRSSIAYLTKSDASEGFNQIIDFLNESSIKYALTVNPDIYVSWIKQFCTTVAVKKVNDIIRLQALVDKKRVVVTEAIIREALRLDDEEGVECLPNEEIFTELARMGYEKPSTKLTFYKTFFSSQRKFLIHTILQCMSAKRTSWNKFSSSMASAVICLSSGKGFSRIETPLFEGMLVEQQVVEEGDADGNDETVNAGDAAEGDVTATHGEVQPTPPQSPQVQPPSPQPQPQQDAGIPMNLLQDLMDTCTALTRRVEHLEFDKVAQALEITKLKRRVKKLERRNKVRVLKLRRLQKVETTQRVETFDETVLDDVSNQGRMIAEMDHDADVVLEDDKEVVDEAKEVADAVKDVEESSQDQGRTTESQAEIYKIDLDHANKVLSMQEDETEPAEVQEVVDVVTTAKLITEVVTAASETITAASINITAAEAQVPAVTLTAAPARFTAAPSRRRKGVVIRDPEEESTTSTIIPAKTKSKDKDDDVYTKATPLARKVPVVDYQIIEMNNKPYYKIIRADDRHQSRYSCSNLEESKKCTWSSIERKYALIRFTLDQMLNAVRLEVEEESEVSLELLRFTRQQHQEGQLE</sequence>
<keyword evidence="3" id="KW-0175">Coiled coil</keyword>
<feature type="region of interest" description="Disordered" evidence="4">
    <location>
        <begin position="323"/>
        <end position="350"/>
    </location>
</feature>
<keyword evidence="2" id="KW-0862">Zinc</keyword>
<dbReference type="InterPro" id="IPR013103">
    <property type="entry name" value="RVT_2"/>
</dbReference>
<dbReference type="PANTHER" id="PTHR11439:SF509">
    <property type="entry name" value="RNA-DIRECTED DNA POLYMERASE"/>
    <property type="match status" value="1"/>
</dbReference>
<dbReference type="Pfam" id="PF07727">
    <property type="entry name" value="RVT_2"/>
    <property type="match status" value="1"/>
</dbReference>
<protein>
    <submittedName>
        <fullName evidence="6">Uncharacterized mitochondrial protein AtMg00810-like</fullName>
    </submittedName>
</protein>
<dbReference type="Gene3D" id="4.10.60.10">
    <property type="entry name" value="Zinc finger, CCHC-type"/>
    <property type="match status" value="1"/>
</dbReference>
<dbReference type="InterPro" id="IPR036875">
    <property type="entry name" value="Znf_CCHC_sf"/>
</dbReference>
<reference evidence="6" key="1">
    <citation type="journal article" date="2019" name="Sci. Rep.">
        <title>Draft genome of Tanacetum cinerariifolium, the natural source of mosquito coil.</title>
        <authorList>
            <person name="Yamashiro T."/>
            <person name="Shiraishi A."/>
            <person name="Satake H."/>
            <person name="Nakayama K."/>
        </authorList>
    </citation>
    <scope>NUCLEOTIDE SEQUENCE</scope>
</reference>
<proteinExistence type="predicted"/>
<evidence type="ECO:0000256" key="2">
    <source>
        <dbReference type="PROSITE-ProRule" id="PRU00047"/>
    </source>
</evidence>
<feature type="compositionally biased region" description="Basic and acidic residues" evidence="4">
    <location>
        <begin position="265"/>
        <end position="279"/>
    </location>
</feature>
<dbReference type="PANTHER" id="PTHR11439">
    <property type="entry name" value="GAG-POL-RELATED RETROTRANSPOSON"/>
    <property type="match status" value="1"/>
</dbReference>
<organism evidence="6">
    <name type="scientific">Tanacetum cinerariifolium</name>
    <name type="common">Dalmatian daisy</name>
    <name type="synonym">Chrysanthemum cinerariifolium</name>
    <dbReference type="NCBI Taxonomy" id="118510"/>
    <lineage>
        <taxon>Eukaryota</taxon>
        <taxon>Viridiplantae</taxon>
        <taxon>Streptophyta</taxon>
        <taxon>Embryophyta</taxon>
        <taxon>Tracheophyta</taxon>
        <taxon>Spermatophyta</taxon>
        <taxon>Magnoliopsida</taxon>
        <taxon>eudicotyledons</taxon>
        <taxon>Gunneridae</taxon>
        <taxon>Pentapetalae</taxon>
        <taxon>asterids</taxon>
        <taxon>campanulids</taxon>
        <taxon>Asterales</taxon>
        <taxon>Asteraceae</taxon>
        <taxon>Asteroideae</taxon>
        <taxon>Anthemideae</taxon>
        <taxon>Anthemidinae</taxon>
        <taxon>Tanacetum</taxon>
    </lineage>
</organism>
<evidence type="ECO:0000256" key="4">
    <source>
        <dbReference type="SAM" id="MobiDB-lite"/>
    </source>
</evidence>
<feature type="compositionally biased region" description="Low complexity" evidence="4">
    <location>
        <begin position="392"/>
        <end position="408"/>
    </location>
</feature>
<gene>
    <name evidence="6" type="ORF">Tci_017336</name>
</gene>
<dbReference type="SUPFAM" id="SSF57756">
    <property type="entry name" value="Retrovirus zinc finger-like domains"/>
    <property type="match status" value="1"/>
</dbReference>
<feature type="compositionally biased region" description="Pro residues" evidence="4">
    <location>
        <begin position="1574"/>
        <end position="1590"/>
    </location>
</feature>
<dbReference type="PROSITE" id="PS50158">
    <property type="entry name" value="ZF_CCHC"/>
    <property type="match status" value="1"/>
</dbReference>
<dbReference type="GO" id="GO:0003676">
    <property type="term" value="F:nucleic acid binding"/>
    <property type="evidence" value="ECO:0007669"/>
    <property type="project" value="InterPro"/>
</dbReference>
<feature type="region of interest" description="Disordered" evidence="4">
    <location>
        <begin position="392"/>
        <end position="414"/>
    </location>
</feature>
<keyword evidence="1" id="KW-0645">Protease</keyword>
<feature type="region of interest" description="Disordered" evidence="4">
    <location>
        <begin position="1567"/>
        <end position="1596"/>
    </location>
</feature>
<keyword evidence="2" id="KW-0863">Zinc-finger</keyword>
<dbReference type="SMART" id="SM00343">
    <property type="entry name" value="ZnF_C2HC"/>
    <property type="match status" value="2"/>
</dbReference>
<keyword evidence="2" id="KW-0479">Metal-binding</keyword>
<dbReference type="GO" id="GO:0004190">
    <property type="term" value="F:aspartic-type endopeptidase activity"/>
    <property type="evidence" value="ECO:0007669"/>
    <property type="project" value="UniProtKB-KW"/>
</dbReference>
<dbReference type="SUPFAM" id="SSF56672">
    <property type="entry name" value="DNA/RNA polymerases"/>
    <property type="match status" value="1"/>
</dbReference>
<feature type="coiled-coil region" evidence="3">
    <location>
        <begin position="135"/>
        <end position="162"/>
    </location>
</feature>
<keyword evidence="1" id="KW-0378">Hydrolase</keyword>
<feature type="compositionally biased region" description="Low complexity" evidence="4">
    <location>
        <begin position="520"/>
        <end position="530"/>
    </location>
</feature>
<dbReference type="InterPro" id="IPR054722">
    <property type="entry name" value="PolX-like_BBD"/>
</dbReference>
<evidence type="ECO:0000256" key="1">
    <source>
        <dbReference type="ARBA" id="ARBA00022750"/>
    </source>
</evidence>
<evidence type="ECO:0000259" key="5">
    <source>
        <dbReference type="PROSITE" id="PS50158"/>
    </source>
</evidence>
<accession>A0A6L2K7J8</accession>
<evidence type="ECO:0000256" key="3">
    <source>
        <dbReference type="SAM" id="Coils"/>
    </source>
</evidence>
<feature type="region of interest" description="Disordered" evidence="4">
    <location>
        <begin position="262"/>
        <end position="289"/>
    </location>
</feature>